<keyword evidence="2" id="KW-0732">Signal</keyword>
<organism evidence="3 4">
    <name type="scientific">Orbilia oligospora</name>
    <name type="common">Nematode-trapping fungus</name>
    <name type="synonym">Arthrobotrys oligospora</name>
    <dbReference type="NCBI Taxonomy" id="2813651"/>
    <lineage>
        <taxon>Eukaryota</taxon>
        <taxon>Fungi</taxon>
        <taxon>Dikarya</taxon>
        <taxon>Ascomycota</taxon>
        <taxon>Pezizomycotina</taxon>
        <taxon>Orbiliomycetes</taxon>
        <taxon>Orbiliales</taxon>
        <taxon>Orbiliaceae</taxon>
        <taxon>Orbilia</taxon>
    </lineage>
</organism>
<proteinExistence type="predicted"/>
<gene>
    <name evidence="3" type="ORF">TWF970_007437</name>
</gene>
<reference evidence="3 4" key="1">
    <citation type="submission" date="2020-01" db="EMBL/GenBank/DDBJ databases">
        <authorList>
            <person name="Palmer J.M."/>
        </authorList>
    </citation>
    <scope>NUCLEOTIDE SEQUENCE [LARGE SCALE GENOMIC DNA]</scope>
    <source>
        <strain evidence="3 4">TWF970</strain>
    </source>
</reference>
<feature type="signal peptide" evidence="2">
    <location>
        <begin position="1"/>
        <end position="21"/>
    </location>
</feature>
<accession>A0A7C8VLZ5</accession>
<evidence type="ECO:0000256" key="1">
    <source>
        <dbReference type="SAM" id="MobiDB-lite"/>
    </source>
</evidence>
<name>A0A7C8VLZ5_ORBOL</name>
<dbReference type="Proteomes" id="UP000474640">
    <property type="component" value="Unassembled WGS sequence"/>
</dbReference>
<evidence type="ECO:0000313" key="4">
    <source>
        <dbReference type="Proteomes" id="UP000474640"/>
    </source>
</evidence>
<sequence>MKIRFFAAATLAFLYASPVLGVALANPYPQDTEVTVDGSDGEVVDVTESTPEDAPPQDENPPEEPPQDGQPEGGEPAPPPENAEAPPAPGAEPSGDQAQNKTENEISSLPEIPGITMNLGDDGQSAIVQAQTPGADAEDTSKAAAEGANALNNLGQLANTVAEADDAVAKSTDIFEMTITFTGPRGKLESNIGKLPQTNGRLDNLNVCQAGTMAWVDEIPRETVTLSMGKTERLGTDALAFRDPACESRIDIGDVWPPENDRPAANPVVADGDRYPVYYKLMGLTEGQLFGLEPLADELDTNIPYIPSTAPLDRKFGGAKEHTCHSELKDDLNYDEVCTPYNAKLCVGHPVWDEVLLNETPNYIWLHIPEEFNGWHYREAGADKWSAHYDYTYKFFQDEDCETPLFDSDSGPVQFTLDTAWRNQRNITKIAVYLLDAKMPHQAPAPAAAAPAAPAPPAAPPAPSYQIQDIVPVTARPPSAADDTVYPNMMSDRKSSAPIISALIEFFSDEYRKASISIHFKVEDIGRCVQWVAKARNSATEKDILFDTGSNRLMWATKFSFDNNPSTFDERGHSWARNVAFFSDRYCRTMIGVQQMDHSGVLERPAMFSMQQADIRGDQGRASIYIQTVRLPPLFYTMILA</sequence>
<feature type="chain" id="PRO_5028973913" description="Peptidase A1 domain-containing protein" evidence="2">
    <location>
        <begin position="22"/>
        <end position="641"/>
    </location>
</feature>
<comment type="caution">
    <text evidence="3">The sequence shown here is derived from an EMBL/GenBank/DDBJ whole genome shotgun (WGS) entry which is preliminary data.</text>
</comment>
<dbReference type="OrthoDB" id="5358039at2759"/>
<dbReference type="AlphaFoldDB" id="A0A7C8VLZ5"/>
<feature type="compositionally biased region" description="Pro residues" evidence="1">
    <location>
        <begin position="76"/>
        <end position="90"/>
    </location>
</feature>
<protein>
    <recommendedName>
        <fullName evidence="5">Peptidase A1 domain-containing protein</fullName>
    </recommendedName>
</protein>
<evidence type="ECO:0000313" key="3">
    <source>
        <dbReference type="EMBL" id="KAF3287729.1"/>
    </source>
</evidence>
<evidence type="ECO:0000256" key="2">
    <source>
        <dbReference type="SAM" id="SignalP"/>
    </source>
</evidence>
<feature type="region of interest" description="Disordered" evidence="1">
    <location>
        <begin position="33"/>
        <end position="103"/>
    </location>
</feature>
<dbReference type="EMBL" id="JAABOJ010000004">
    <property type="protein sequence ID" value="KAF3287729.1"/>
    <property type="molecule type" value="Genomic_DNA"/>
</dbReference>
<evidence type="ECO:0008006" key="5">
    <source>
        <dbReference type="Google" id="ProtNLM"/>
    </source>
</evidence>